<accession>A0A174H5H5</accession>
<feature type="domain" description="DUF4829" evidence="1">
    <location>
        <begin position="44"/>
        <end position="159"/>
    </location>
</feature>
<dbReference type="PROSITE" id="PS51257">
    <property type="entry name" value="PROKAR_LIPOPROTEIN"/>
    <property type="match status" value="1"/>
</dbReference>
<protein>
    <recommendedName>
        <fullName evidence="1">DUF4829 domain-containing protein</fullName>
    </recommendedName>
</protein>
<keyword evidence="3" id="KW-1185">Reference proteome</keyword>
<proteinExistence type="predicted"/>
<dbReference type="AlphaFoldDB" id="A0A174H5H5"/>
<evidence type="ECO:0000313" key="2">
    <source>
        <dbReference type="EMBL" id="OBY09574.1"/>
    </source>
</evidence>
<dbReference type="Proteomes" id="UP000092714">
    <property type="component" value="Unassembled WGS sequence"/>
</dbReference>
<evidence type="ECO:0000313" key="3">
    <source>
        <dbReference type="Proteomes" id="UP000092714"/>
    </source>
</evidence>
<dbReference type="eggNOG" id="ENOG50343SD">
    <property type="taxonomic scope" value="Bacteria"/>
</dbReference>
<gene>
    <name evidence="2" type="ORF">CP373A1_15370</name>
</gene>
<organism evidence="2 3">
    <name type="scientific">Clostridium paraputrificum</name>
    <dbReference type="NCBI Taxonomy" id="29363"/>
    <lineage>
        <taxon>Bacteria</taxon>
        <taxon>Bacillati</taxon>
        <taxon>Bacillota</taxon>
        <taxon>Clostridia</taxon>
        <taxon>Eubacteriales</taxon>
        <taxon>Clostridiaceae</taxon>
        <taxon>Clostridium</taxon>
    </lineage>
</organism>
<dbReference type="GeneID" id="42777752"/>
<sequence>MRGNLRRVILMIFIVIMNMGIIACNITKEEVGFSDNEINEGLDVIKNSFKYENDRNEEEFKKCYTEVYKDTNFMLTNINSAEIKEVALLKDKRNYHNYLNDGRGNMRNIDINNVIIFRVKYDKKYVDDSIMPIDSGIDEKGFILIRESSNSPWKIDGTGEPYFCEDEEILL</sequence>
<dbReference type="InterPro" id="IPR032256">
    <property type="entry name" value="DUF4829"/>
</dbReference>
<name>A0A174H5H5_9CLOT</name>
<dbReference type="OrthoDB" id="1933189at2"/>
<comment type="caution">
    <text evidence="2">The sequence shown here is derived from an EMBL/GenBank/DDBJ whole genome shotgun (WGS) entry which is preliminary data.</text>
</comment>
<dbReference type="RefSeq" id="WP_051195959.1">
    <property type="nucleotide sequence ID" value="NZ_CABJAZ010000002.1"/>
</dbReference>
<dbReference type="Pfam" id="PF16111">
    <property type="entry name" value="DUF4829"/>
    <property type="match status" value="1"/>
</dbReference>
<evidence type="ECO:0000259" key="1">
    <source>
        <dbReference type="Pfam" id="PF16111"/>
    </source>
</evidence>
<dbReference type="EMBL" id="MAPZ01000030">
    <property type="protein sequence ID" value="OBY09574.1"/>
    <property type="molecule type" value="Genomic_DNA"/>
</dbReference>
<reference evidence="2 3" key="1">
    <citation type="submission" date="2016-06" db="EMBL/GenBank/DDBJ databases">
        <authorList>
            <person name="Kjaerup R.B."/>
            <person name="Dalgaard T.S."/>
            <person name="Juul-Madsen H.R."/>
        </authorList>
    </citation>
    <scope>NUCLEOTIDE SEQUENCE [LARGE SCALE GENOMIC DNA]</scope>
    <source>
        <strain evidence="2 3">373-A1</strain>
    </source>
</reference>